<evidence type="ECO:0000313" key="2">
    <source>
        <dbReference type="Proteomes" id="UP000621510"/>
    </source>
</evidence>
<protein>
    <submittedName>
        <fullName evidence="1">HNH endonuclease</fullName>
    </submittedName>
</protein>
<sequence>MRGHQGYWWLAYEVSNYRIACKHCNSGGARFNGVPEGRAKGSQFPLLAGTRARHPRDDLNLEQPLLLDPARRGDPNLLGFDTSGYARRSDVPYSQAEANIGVCRAEETIRILALNDSRIIAQRSHLMREVTVLARLLDAPGAQQLIDEKVGPQAQWSSAAATALALQRACDQQIDVSTQPATVPAGTSAIDQARSYVDLRDLLRYLDPDDLEAGITLTGQHNKKVHHAVLDTDGWISIGKRPWRTPTTAARAATGSSKIDGWEFWRLTIDGLEQTLANFRAKHFPPAAPA</sequence>
<name>A0ABS1Q698_9ACTN</name>
<dbReference type="GO" id="GO:0004519">
    <property type="term" value="F:endonuclease activity"/>
    <property type="evidence" value="ECO:0007669"/>
    <property type="project" value="UniProtKB-KW"/>
</dbReference>
<keyword evidence="2" id="KW-1185">Reference proteome</keyword>
<dbReference type="Proteomes" id="UP000621510">
    <property type="component" value="Unassembled WGS sequence"/>
</dbReference>
<dbReference type="EMBL" id="JAERRG010000045">
    <property type="protein sequence ID" value="MBL1120201.1"/>
    <property type="molecule type" value="Genomic_DNA"/>
</dbReference>
<accession>A0ABS1Q698</accession>
<gene>
    <name evidence="1" type="ORF">JK364_49115</name>
</gene>
<organism evidence="1 2">
    <name type="scientific">Streptomyces endocoffeicus</name>
    <dbReference type="NCBI Taxonomy" id="2898945"/>
    <lineage>
        <taxon>Bacteria</taxon>
        <taxon>Bacillati</taxon>
        <taxon>Actinomycetota</taxon>
        <taxon>Actinomycetes</taxon>
        <taxon>Kitasatosporales</taxon>
        <taxon>Streptomycetaceae</taxon>
        <taxon>Streptomyces</taxon>
    </lineage>
</organism>
<reference evidence="1 2" key="1">
    <citation type="submission" date="2021-01" db="EMBL/GenBank/DDBJ databases">
        <title>WGS of actinomycetes isolated from Thailand.</title>
        <authorList>
            <person name="Thawai C."/>
        </authorList>
    </citation>
    <scope>NUCLEOTIDE SEQUENCE [LARGE SCALE GENOMIC DNA]</scope>
    <source>
        <strain evidence="1 2">CA3R110</strain>
    </source>
</reference>
<comment type="caution">
    <text evidence="1">The sequence shown here is derived from an EMBL/GenBank/DDBJ whole genome shotgun (WGS) entry which is preliminary data.</text>
</comment>
<proteinExistence type="predicted"/>
<keyword evidence="1" id="KW-0255">Endonuclease</keyword>
<keyword evidence="1" id="KW-0540">Nuclease</keyword>
<evidence type="ECO:0000313" key="1">
    <source>
        <dbReference type="EMBL" id="MBL1120201.1"/>
    </source>
</evidence>
<keyword evidence="1" id="KW-0378">Hydrolase</keyword>